<accession>A0A243Q3I6</accession>
<proteinExistence type="predicted"/>
<protein>
    <submittedName>
        <fullName evidence="1">Uncharacterized protein</fullName>
    </submittedName>
</protein>
<dbReference type="EMBL" id="NGFO01000049">
    <property type="protein sequence ID" value="OUC75830.1"/>
    <property type="molecule type" value="Genomic_DNA"/>
</dbReference>
<evidence type="ECO:0000313" key="1">
    <source>
        <dbReference type="EMBL" id="OUC75830.1"/>
    </source>
</evidence>
<gene>
    <name evidence="1" type="ORF">CA982_24730</name>
</gene>
<reference evidence="1 2" key="1">
    <citation type="submission" date="2017-05" db="EMBL/GenBank/DDBJ databases">
        <title>Biotechnological potential of actinobacteria isolated from South African environments.</title>
        <authorList>
            <person name="Le Roes-Hill M."/>
            <person name="Prins A."/>
            <person name="Durrell K.A."/>
        </authorList>
    </citation>
    <scope>NUCLEOTIDE SEQUENCE [LARGE SCALE GENOMIC DNA]</scope>
    <source>
        <strain evidence="1">BS2</strain>
    </source>
</reference>
<dbReference type="OrthoDB" id="3628550at2"/>
<dbReference type="RefSeq" id="WP_014928938.1">
    <property type="nucleotide sequence ID" value="NZ_NGFO01000049.1"/>
</dbReference>
<keyword evidence="2" id="KW-1185">Reference proteome</keyword>
<organism evidence="1 2">
    <name type="scientific">Gordonia lacunae</name>
    <dbReference type="NCBI Taxonomy" id="417102"/>
    <lineage>
        <taxon>Bacteria</taxon>
        <taxon>Bacillati</taxon>
        <taxon>Actinomycetota</taxon>
        <taxon>Actinomycetes</taxon>
        <taxon>Mycobacteriales</taxon>
        <taxon>Gordoniaceae</taxon>
        <taxon>Gordonia</taxon>
    </lineage>
</organism>
<comment type="caution">
    <text evidence="1">The sequence shown here is derived from an EMBL/GenBank/DDBJ whole genome shotgun (WGS) entry which is preliminary data.</text>
</comment>
<dbReference type="AlphaFoldDB" id="A0A243Q3I6"/>
<evidence type="ECO:0000313" key="2">
    <source>
        <dbReference type="Proteomes" id="UP000194632"/>
    </source>
</evidence>
<dbReference type="Proteomes" id="UP000194632">
    <property type="component" value="Unassembled WGS sequence"/>
</dbReference>
<sequence>MVASVEQWRQWAAEAIVALLESDGAATQRGMEAKIADVKYPGQRYPINPHHLTSARKRLLDADVIEETRERTRGGGVVPVFTLSSPTKAAQRAAGRKRLLHTRFLGWSKENTEWGAPPIPAALERVIHASLREAAPYGYHMLRPDGGGEVRKIAGKPVAGGPLDNAAFYTGIGADGLPAPAILTTIEAKNLRQWIYPNSDEPYQLLDKSARLRLSHPQLRIMPVFVCRRSHHNLGKMSAQLGFHLIYTGTQYVRPAVAATPDDERKFTEVNTELAYRLTLNEDSTPQMVRQFTKSIPGRIDEAADRWTQFCSHPQVPDLLRSLRDPKLEYEDRQEFLGELADATEEVFAEDCEWRHEHPEDADGEDESVPF</sequence>
<name>A0A243Q3I6_9ACTN</name>